<feature type="domain" description="Thioredoxin" evidence="3">
    <location>
        <begin position="106"/>
        <end position="185"/>
    </location>
</feature>
<feature type="transmembrane region" description="Helical" evidence="1">
    <location>
        <begin position="217"/>
        <end position="235"/>
    </location>
</feature>
<feature type="signal peptide" evidence="2">
    <location>
        <begin position="1"/>
        <end position="15"/>
    </location>
</feature>
<dbReference type="PANTHER" id="PTHR14684:SF2">
    <property type="entry name" value="THIOREDOXIN DOMAIN-CONTAINING PROTEIN 15"/>
    <property type="match status" value="1"/>
</dbReference>
<dbReference type="Gene3D" id="3.40.30.10">
    <property type="entry name" value="Glutaredoxin"/>
    <property type="match status" value="1"/>
</dbReference>
<gene>
    <name evidence="4" type="ORF">OESDEN_08822</name>
</gene>
<keyword evidence="1" id="KW-1133">Transmembrane helix</keyword>
<dbReference type="SUPFAM" id="SSF52833">
    <property type="entry name" value="Thioredoxin-like"/>
    <property type="match status" value="1"/>
</dbReference>
<dbReference type="AlphaFoldDB" id="A0A0B1T193"/>
<name>A0A0B1T193_OESDE</name>
<dbReference type="OrthoDB" id="1899781at2759"/>
<dbReference type="InterPro" id="IPR036249">
    <property type="entry name" value="Thioredoxin-like_sf"/>
</dbReference>
<feature type="chain" id="PRO_5012429742" evidence="2">
    <location>
        <begin position="16"/>
        <end position="274"/>
    </location>
</feature>
<keyword evidence="1" id="KW-0812">Transmembrane</keyword>
<keyword evidence="5" id="KW-1185">Reference proteome</keyword>
<evidence type="ECO:0000313" key="5">
    <source>
        <dbReference type="Proteomes" id="UP000053660"/>
    </source>
</evidence>
<reference evidence="4 5" key="1">
    <citation type="submission" date="2014-03" db="EMBL/GenBank/DDBJ databases">
        <title>Draft genome of the hookworm Oesophagostomum dentatum.</title>
        <authorList>
            <person name="Mitreva M."/>
        </authorList>
    </citation>
    <scope>NUCLEOTIDE SEQUENCE [LARGE SCALE GENOMIC DNA]</scope>
    <source>
        <strain evidence="4 5">OD-Hann</strain>
    </source>
</reference>
<protein>
    <submittedName>
        <fullName evidence="4">Thioredoxin</fullName>
    </submittedName>
</protein>
<dbReference type="InterPro" id="IPR042418">
    <property type="entry name" value="TXNDC15"/>
</dbReference>
<sequence>MLIILFALLAPFAFCDEVILPDGIAWGSCRHYSERELFFHLLDLICPLDYEDKCDDPIFDPFGQFKYRCQVVYPHDEMLFTVETVNASTLLRMLQHTDTYKRTWCMITLFYSPTCPFSARIAPYFNALPGVYNGKIKFVAFDATEFTKLNSRYGVSGTPTVMLWVSGAAVARMEDRKLNDEGLMSFVYDWTDVQPVFGAVRTAEDPLHIEYDDRPDVFYLSLSLLVAYAVVVYCMRDRICENARVRAALTWISAKIDAFGDYMAPPARPEQRQR</sequence>
<dbReference type="PANTHER" id="PTHR14684">
    <property type="entry name" value="THIOREDOXIN DOMAIN-CONTAINING PROTEIN 15"/>
    <property type="match status" value="1"/>
</dbReference>
<organism evidence="4 5">
    <name type="scientific">Oesophagostomum dentatum</name>
    <name type="common">Nodular worm</name>
    <dbReference type="NCBI Taxonomy" id="61180"/>
    <lineage>
        <taxon>Eukaryota</taxon>
        <taxon>Metazoa</taxon>
        <taxon>Ecdysozoa</taxon>
        <taxon>Nematoda</taxon>
        <taxon>Chromadorea</taxon>
        <taxon>Rhabditida</taxon>
        <taxon>Rhabditina</taxon>
        <taxon>Rhabditomorpha</taxon>
        <taxon>Strongyloidea</taxon>
        <taxon>Strongylidae</taxon>
        <taxon>Oesophagostomum</taxon>
    </lineage>
</organism>
<dbReference type="GO" id="GO:0060271">
    <property type="term" value="P:cilium assembly"/>
    <property type="evidence" value="ECO:0007669"/>
    <property type="project" value="TreeGrafter"/>
</dbReference>
<keyword evidence="2" id="KW-0732">Signal</keyword>
<dbReference type="InterPro" id="IPR013766">
    <property type="entry name" value="Thioredoxin_domain"/>
</dbReference>
<dbReference type="EMBL" id="KN552163">
    <property type="protein sequence ID" value="KHJ91318.1"/>
    <property type="molecule type" value="Genomic_DNA"/>
</dbReference>
<evidence type="ECO:0000256" key="2">
    <source>
        <dbReference type="SAM" id="SignalP"/>
    </source>
</evidence>
<evidence type="ECO:0000256" key="1">
    <source>
        <dbReference type="SAM" id="Phobius"/>
    </source>
</evidence>
<evidence type="ECO:0000313" key="4">
    <source>
        <dbReference type="EMBL" id="KHJ91318.1"/>
    </source>
</evidence>
<proteinExistence type="predicted"/>
<dbReference type="Proteomes" id="UP000053660">
    <property type="component" value="Unassembled WGS sequence"/>
</dbReference>
<keyword evidence="1" id="KW-0472">Membrane</keyword>
<dbReference type="GO" id="GO:0005929">
    <property type="term" value="C:cilium"/>
    <property type="evidence" value="ECO:0007669"/>
    <property type="project" value="TreeGrafter"/>
</dbReference>
<evidence type="ECO:0000259" key="3">
    <source>
        <dbReference type="Pfam" id="PF00085"/>
    </source>
</evidence>
<accession>A0A0B1T193</accession>
<dbReference type="Pfam" id="PF00085">
    <property type="entry name" value="Thioredoxin"/>
    <property type="match status" value="1"/>
</dbReference>